<reference evidence="1 2" key="1">
    <citation type="submission" date="2023-07" db="EMBL/GenBank/DDBJ databases">
        <title>Sorghum-associated microbial communities from plants grown in Nebraska, USA.</title>
        <authorList>
            <person name="Schachtman D."/>
        </authorList>
    </citation>
    <scope>NUCLEOTIDE SEQUENCE [LARGE SCALE GENOMIC DNA]</scope>
    <source>
        <strain evidence="1 2">4129</strain>
    </source>
</reference>
<keyword evidence="2" id="KW-1185">Reference proteome</keyword>
<sequence length="59" mass="7137">MQNDKQDSYYLRSDYVLFGFREQYIYDHNVSRLFACKDAHKNVMSEKALRTIQLETLKD</sequence>
<evidence type="ECO:0000313" key="1">
    <source>
        <dbReference type="EMBL" id="MDR7209448.1"/>
    </source>
</evidence>
<name>A0ABU1Y5W3_9FLAO</name>
<protein>
    <submittedName>
        <fullName evidence="1">Uncharacterized protein</fullName>
    </submittedName>
</protein>
<proteinExistence type="predicted"/>
<dbReference type="Proteomes" id="UP001269081">
    <property type="component" value="Unassembled WGS sequence"/>
</dbReference>
<accession>A0ABU1Y5W3</accession>
<comment type="caution">
    <text evidence="1">The sequence shown here is derived from an EMBL/GenBank/DDBJ whole genome shotgun (WGS) entry which is preliminary data.</text>
</comment>
<dbReference type="EMBL" id="JAVDWQ010000003">
    <property type="protein sequence ID" value="MDR7209448.1"/>
    <property type="molecule type" value="Genomic_DNA"/>
</dbReference>
<evidence type="ECO:0000313" key="2">
    <source>
        <dbReference type="Proteomes" id="UP001269081"/>
    </source>
</evidence>
<organism evidence="1 2">
    <name type="scientific">Flavobacterium piscis</name>
    <dbReference type="NCBI Taxonomy" id="1114874"/>
    <lineage>
        <taxon>Bacteria</taxon>
        <taxon>Pseudomonadati</taxon>
        <taxon>Bacteroidota</taxon>
        <taxon>Flavobacteriia</taxon>
        <taxon>Flavobacteriales</taxon>
        <taxon>Flavobacteriaceae</taxon>
        <taxon>Flavobacterium</taxon>
    </lineage>
</organism>
<gene>
    <name evidence="1" type="ORF">J2W48_001381</name>
</gene>